<dbReference type="Proteomes" id="UP000594261">
    <property type="component" value="Chromosome 2"/>
</dbReference>
<dbReference type="Gramene" id="QL02p058919:mrna">
    <property type="protein sequence ID" value="QL02p058919:mrna:CDS:1"/>
    <property type="gene ID" value="QL02p058919"/>
</dbReference>
<dbReference type="OrthoDB" id="1862401at2759"/>
<accession>A0A7N2KX60</accession>
<dbReference type="EnsemblPlants" id="QL02p058919:mrna">
    <property type="protein sequence ID" value="QL02p058919:mrna:CDS:1"/>
    <property type="gene ID" value="QL02p058919"/>
</dbReference>
<keyword evidence="2" id="KW-0012">Acyltransferase</keyword>
<dbReference type="InParanoid" id="A0A7N2KX60"/>
<evidence type="ECO:0000313" key="4">
    <source>
        <dbReference type="Proteomes" id="UP000594261"/>
    </source>
</evidence>
<dbReference type="GO" id="GO:0016747">
    <property type="term" value="F:acyltransferase activity, transferring groups other than amino-acyl groups"/>
    <property type="evidence" value="ECO:0007669"/>
    <property type="project" value="UniProtKB-ARBA"/>
</dbReference>
<dbReference type="KEGG" id="qlo:115975980"/>
<proteinExistence type="predicted"/>
<dbReference type="RefSeq" id="XP_030952895.1">
    <property type="nucleotide sequence ID" value="XM_031097035.1"/>
</dbReference>
<dbReference type="InterPro" id="IPR023213">
    <property type="entry name" value="CAT-like_dom_sf"/>
</dbReference>
<sequence length="459" mass="51063">MATHNSLKIVEVYRVVPLPNSQDTTTPKSLPLTFFDVLWLRFAPVQRVFFYETSISITIFLDSVLPKLKHSLSLTLQHFLPLAGTLIWPPESKPIINYKEGDAVSFTVAESNANFYNLSGNNFVQAVEYHPLVPDLATSHERAKVLALQVTMFPNYGFCIGITAHHAVLDGKSSTMFMKSWAHLCKLGGNALSLVPELTPSFDRMVIKDPAGLEANFLNQWLNLDGPHNKSLKVWELTTPLDLVRGTFELTCTKLEKLRQLMKSVLEENNNQEQALRLSRLTLTCAYTWVCLVKAEGLRDTNLILFINADARPRLEPPTPANYFGNCVTGHLAVAERNDLLGEKGLAVAIKAITEAIRSLDYGVLSDAENWLSHLFTIKKGEVAHRIAGIAGSPRFELYNTDFGWGKPTKVEMISIDKTGAIRVSESRDDARGIEIGLVLKKHEMEVFASVFAKGLGVL</sequence>
<dbReference type="AlphaFoldDB" id="A0A7N2KX60"/>
<reference evidence="4" key="1">
    <citation type="journal article" date="2016" name="G3 (Bethesda)">
        <title>First Draft Assembly and Annotation of the Genome of a California Endemic Oak Quercus lobata Nee (Fagaceae).</title>
        <authorList>
            <person name="Sork V.L."/>
            <person name="Fitz-Gibbon S.T."/>
            <person name="Puiu D."/>
            <person name="Crepeau M."/>
            <person name="Gugger P.F."/>
            <person name="Sherman R."/>
            <person name="Stevens K."/>
            <person name="Langley C.H."/>
            <person name="Pellegrini M."/>
            <person name="Salzberg S.L."/>
        </authorList>
    </citation>
    <scope>NUCLEOTIDE SEQUENCE [LARGE SCALE GENOMIC DNA]</scope>
    <source>
        <strain evidence="4">cv. SW786</strain>
    </source>
</reference>
<dbReference type="Gene3D" id="3.30.559.10">
    <property type="entry name" value="Chloramphenicol acetyltransferase-like domain"/>
    <property type="match status" value="2"/>
</dbReference>
<dbReference type="InterPro" id="IPR051504">
    <property type="entry name" value="Plant_metabolite_acyltrans"/>
</dbReference>
<protein>
    <submittedName>
        <fullName evidence="3">Uncharacterized protein</fullName>
    </submittedName>
</protein>
<name>A0A7N2KX60_QUELO</name>
<dbReference type="FunCoup" id="A0A7N2KX60">
    <property type="interactions" value="331"/>
</dbReference>
<dbReference type="PANTHER" id="PTHR31625">
    <property type="match status" value="1"/>
</dbReference>
<reference evidence="3" key="2">
    <citation type="submission" date="2021-01" db="UniProtKB">
        <authorList>
            <consortium name="EnsemblPlants"/>
        </authorList>
    </citation>
    <scope>IDENTIFICATION</scope>
</reference>
<dbReference type="OMA" id="CEDGANR"/>
<evidence type="ECO:0000256" key="1">
    <source>
        <dbReference type="ARBA" id="ARBA00022679"/>
    </source>
</evidence>
<keyword evidence="1" id="KW-0808">Transferase</keyword>
<keyword evidence="4" id="KW-1185">Reference proteome</keyword>
<evidence type="ECO:0000256" key="2">
    <source>
        <dbReference type="ARBA" id="ARBA00023315"/>
    </source>
</evidence>
<organism evidence="3 4">
    <name type="scientific">Quercus lobata</name>
    <name type="common">Valley oak</name>
    <dbReference type="NCBI Taxonomy" id="97700"/>
    <lineage>
        <taxon>Eukaryota</taxon>
        <taxon>Viridiplantae</taxon>
        <taxon>Streptophyta</taxon>
        <taxon>Embryophyta</taxon>
        <taxon>Tracheophyta</taxon>
        <taxon>Spermatophyta</taxon>
        <taxon>Magnoliopsida</taxon>
        <taxon>eudicotyledons</taxon>
        <taxon>Gunneridae</taxon>
        <taxon>Pentapetalae</taxon>
        <taxon>rosids</taxon>
        <taxon>fabids</taxon>
        <taxon>Fagales</taxon>
        <taxon>Fagaceae</taxon>
        <taxon>Quercus</taxon>
    </lineage>
</organism>
<gene>
    <name evidence="3" type="primary">LOC115975980</name>
</gene>
<evidence type="ECO:0000313" key="3">
    <source>
        <dbReference type="EnsemblPlants" id="QL02p058919:mrna:CDS:1"/>
    </source>
</evidence>
<dbReference type="Pfam" id="PF02458">
    <property type="entry name" value="Transferase"/>
    <property type="match status" value="1"/>
</dbReference>
<dbReference type="GeneID" id="115975980"/>